<keyword evidence="1" id="KW-0175">Coiled coil</keyword>
<feature type="coiled-coil region" evidence="1">
    <location>
        <begin position="242"/>
        <end position="276"/>
    </location>
</feature>
<dbReference type="RefSeq" id="WP_147144908.1">
    <property type="nucleotide sequence ID" value="NZ_BKAJ01000001.1"/>
</dbReference>
<reference evidence="3 4" key="1">
    <citation type="submission" date="2019-07" db="EMBL/GenBank/DDBJ databases">
        <title>Whole genome shotgun sequence of Reyranella soli NBRC 108950.</title>
        <authorList>
            <person name="Hosoyama A."/>
            <person name="Uohara A."/>
            <person name="Ohji S."/>
            <person name="Ichikawa N."/>
        </authorList>
    </citation>
    <scope>NUCLEOTIDE SEQUENCE [LARGE SCALE GENOMIC DNA]</scope>
    <source>
        <strain evidence="3 4">NBRC 108950</strain>
    </source>
</reference>
<keyword evidence="4" id="KW-1185">Reference proteome</keyword>
<feature type="transmembrane region" description="Helical" evidence="2">
    <location>
        <begin position="68"/>
        <end position="92"/>
    </location>
</feature>
<organism evidence="3 4">
    <name type="scientific">Reyranella soli</name>
    <dbReference type="NCBI Taxonomy" id="1230389"/>
    <lineage>
        <taxon>Bacteria</taxon>
        <taxon>Pseudomonadati</taxon>
        <taxon>Pseudomonadota</taxon>
        <taxon>Alphaproteobacteria</taxon>
        <taxon>Hyphomicrobiales</taxon>
        <taxon>Reyranellaceae</taxon>
        <taxon>Reyranella</taxon>
    </lineage>
</organism>
<evidence type="ECO:0000313" key="3">
    <source>
        <dbReference type="EMBL" id="GEP52852.1"/>
    </source>
</evidence>
<protein>
    <recommendedName>
        <fullName evidence="5">Transmembrane protein</fullName>
    </recommendedName>
</protein>
<comment type="caution">
    <text evidence="3">The sequence shown here is derived from an EMBL/GenBank/DDBJ whole genome shotgun (WGS) entry which is preliminary data.</text>
</comment>
<evidence type="ECO:0008006" key="5">
    <source>
        <dbReference type="Google" id="ProtNLM"/>
    </source>
</evidence>
<evidence type="ECO:0000256" key="1">
    <source>
        <dbReference type="SAM" id="Coils"/>
    </source>
</evidence>
<feature type="transmembrane region" description="Helical" evidence="2">
    <location>
        <begin position="112"/>
        <end position="131"/>
    </location>
</feature>
<feature type="transmembrane region" description="Helical" evidence="2">
    <location>
        <begin position="273"/>
        <end position="298"/>
    </location>
</feature>
<feature type="transmembrane region" description="Helical" evidence="2">
    <location>
        <begin position="30"/>
        <end position="56"/>
    </location>
</feature>
<evidence type="ECO:0000313" key="4">
    <source>
        <dbReference type="Proteomes" id="UP000321058"/>
    </source>
</evidence>
<dbReference type="OrthoDB" id="7032238at2"/>
<keyword evidence="2" id="KW-1133">Transmembrane helix</keyword>
<dbReference type="Proteomes" id="UP000321058">
    <property type="component" value="Unassembled WGS sequence"/>
</dbReference>
<keyword evidence="2" id="KW-0472">Membrane</keyword>
<keyword evidence="2" id="KW-0812">Transmembrane</keyword>
<name>A0A512N1J0_9HYPH</name>
<evidence type="ECO:0000256" key="2">
    <source>
        <dbReference type="SAM" id="Phobius"/>
    </source>
</evidence>
<sequence length="318" mass="31878">MAVVTTTTTPAATVVASDLPAGRYVDWGPIILGTLGALAIMVVLMTFGGALGLSIVSPQPYAGLSARALAVLAGLYAALVHVASFSAGGYLAGRMRTPWVTSDTVESHFRDGGHGFGVWALGVVVGAVLAVSGVSGVVKAITGATTAVAAAGTAGAAANPQTPAALQQISMQPTDYAVDRLLAPGPGAAAPAAAGGPATGSRADLAAPIARAFAANINNPQLDARDRAWLASLVSQRTGLPQADAEKRVDEAFAELKAAEQKARDAADKARKATLIAGFLAAATMAIGAAAACAGASLGARHRDDRTLVVLFGSRRFW</sequence>
<gene>
    <name evidence="3" type="ORF">RSO01_00180</name>
</gene>
<dbReference type="EMBL" id="BKAJ01000001">
    <property type="protein sequence ID" value="GEP52852.1"/>
    <property type="molecule type" value="Genomic_DNA"/>
</dbReference>
<dbReference type="AlphaFoldDB" id="A0A512N1J0"/>
<accession>A0A512N1J0</accession>
<proteinExistence type="predicted"/>